<dbReference type="Pfam" id="PF01998">
    <property type="entry name" value="DUF131"/>
    <property type="match status" value="1"/>
</dbReference>
<gene>
    <name evidence="2" type="ORF">PV02_06820</name>
</gene>
<dbReference type="AlphaFoldDB" id="A0AAE3HB09"/>
<keyword evidence="1" id="KW-1133">Transmembrane helix</keyword>
<feature type="transmembrane region" description="Helical" evidence="1">
    <location>
        <begin position="64"/>
        <end position="86"/>
    </location>
</feature>
<dbReference type="Proteomes" id="UP001206983">
    <property type="component" value="Unassembled WGS sequence"/>
</dbReference>
<keyword evidence="1" id="KW-0812">Transmembrane</keyword>
<reference evidence="2 3" key="1">
    <citation type="journal article" date="2011" name="Appl. Environ. Microbiol.">
        <title>Methanogenic archaea isolated from Taiwan's Chelungpu fault.</title>
        <authorList>
            <person name="Wu S.Y."/>
            <person name="Lai M.C."/>
        </authorList>
    </citation>
    <scope>NUCLEOTIDE SEQUENCE [LARGE SCALE GENOMIC DNA]</scope>
    <source>
        <strain evidence="2 3">St545Mb</strain>
    </source>
</reference>
<evidence type="ECO:0008006" key="4">
    <source>
        <dbReference type="Google" id="ProtNLM"/>
    </source>
</evidence>
<keyword evidence="1" id="KW-0472">Membrane</keyword>
<comment type="caution">
    <text evidence="2">The sequence shown here is derived from an EMBL/GenBank/DDBJ whole genome shotgun (WGS) entry which is preliminary data.</text>
</comment>
<proteinExistence type="predicted"/>
<evidence type="ECO:0000256" key="1">
    <source>
        <dbReference type="SAM" id="Phobius"/>
    </source>
</evidence>
<dbReference type="InterPro" id="IPR002849">
    <property type="entry name" value="DUF131"/>
</dbReference>
<keyword evidence="3" id="KW-1185">Reference proteome</keyword>
<accession>A0AAE3HB09</accession>
<protein>
    <recommendedName>
        <fullName evidence="4">TIGR00304 family protein</fullName>
    </recommendedName>
</protein>
<evidence type="ECO:0000313" key="2">
    <source>
        <dbReference type="EMBL" id="MCQ6962804.1"/>
    </source>
</evidence>
<name>A0AAE3HB09_9EURY</name>
<dbReference type="RefSeq" id="WP_256622649.1">
    <property type="nucleotide sequence ID" value="NZ_JTEO01000004.1"/>
</dbReference>
<sequence>MSSLITAGILFVFVGIILLFIGSIGSMFRGARGDGPRSKVKGGGIIMLGPIPIVFGSDRGSVKTLVLLALVLMAAYLLMVVVMSLLL</sequence>
<dbReference type="NCBIfam" id="TIGR00304">
    <property type="entry name" value="TIGR00304 family membrane protein"/>
    <property type="match status" value="1"/>
</dbReference>
<evidence type="ECO:0000313" key="3">
    <source>
        <dbReference type="Proteomes" id="UP001206983"/>
    </source>
</evidence>
<feature type="transmembrane region" description="Helical" evidence="1">
    <location>
        <begin position="6"/>
        <end position="28"/>
    </location>
</feature>
<dbReference type="EMBL" id="JTEO01000004">
    <property type="protein sequence ID" value="MCQ6962804.1"/>
    <property type="molecule type" value="Genomic_DNA"/>
</dbReference>
<organism evidence="2 3">
    <name type="scientific">Methanolobus chelungpuianus</name>
    <dbReference type="NCBI Taxonomy" id="502115"/>
    <lineage>
        <taxon>Archaea</taxon>
        <taxon>Methanobacteriati</taxon>
        <taxon>Methanobacteriota</taxon>
        <taxon>Stenosarchaea group</taxon>
        <taxon>Methanomicrobia</taxon>
        <taxon>Methanosarcinales</taxon>
        <taxon>Methanosarcinaceae</taxon>
        <taxon>Methanolobus</taxon>
    </lineage>
</organism>